<feature type="compositionally biased region" description="Low complexity" evidence="1">
    <location>
        <begin position="733"/>
        <end position="756"/>
    </location>
</feature>
<evidence type="ECO:0000256" key="1">
    <source>
        <dbReference type="SAM" id="MobiDB-lite"/>
    </source>
</evidence>
<feature type="compositionally biased region" description="Polar residues" evidence="1">
    <location>
        <begin position="670"/>
        <end position="689"/>
    </location>
</feature>
<dbReference type="Pfam" id="PF00069">
    <property type="entry name" value="Pkinase"/>
    <property type="match status" value="1"/>
</dbReference>
<dbReference type="InterPro" id="IPR051177">
    <property type="entry name" value="CIK-Related_Protein"/>
</dbReference>
<dbReference type="CDD" id="cd14011">
    <property type="entry name" value="PK_SCY1_like"/>
    <property type="match status" value="1"/>
</dbReference>
<keyword evidence="3" id="KW-0808">Transferase</keyword>
<feature type="compositionally biased region" description="Polar residues" evidence="1">
    <location>
        <begin position="871"/>
        <end position="887"/>
    </location>
</feature>
<dbReference type="InterPro" id="IPR000719">
    <property type="entry name" value="Prot_kinase_dom"/>
</dbReference>
<dbReference type="OrthoDB" id="79687at2759"/>
<dbReference type="SMART" id="SM00220">
    <property type="entry name" value="S_TKc"/>
    <property type="match status" value="1"/>
</dbReference>
<protein>
    <submittedName>
        <fullName evidence="3">SCY1 protein kinase</fullName>
    </submittedName>
</protein>
<feature type="compositionally biased region" description="Basic and acidic residues" evidence="1">
    <location>
        <begin position="703"/>
        <end position="724"/>
    </location>
</feature>
<dbReference type="Gene3D" id="1.25.10.10">
    <property type="entry name" value="Leucine-rich Repeat Variant"/>
    <property type="match status" value="1"/>
</dbReference>
<feature type="domain" description="Protein kinase" evidence="2">
    <location>
        <begin position="32"/>
        <end position="348"/>
    </location>
</feature>
<dbReference type="GO" id="GO:0004672">
    <property type="term" value="F:protein kinase activity"/>
    <property type="evidence" value="ECO:0007669"/>
    <property type="project" value="InterPro"/>
</dbReference>
<dbReference type="InterPro" id="IPR016024">
    <property type="entry name" value="ARM-type_fold"/>
</dbReference>
<dbReference type="SUPFAM" id="SSF48371">
    <property type="entry name" value="ARM repeat"/>
    <property type="match status" value="1"/>
</dbReference>
<feature type="compositionally biased region" description="Low complexity" evidence="1">
    <location>
        <begin position="888"/>
        <end position="904"/>
    </location>
</feature>
<sequence length="929" mass="100781">MFSSALKSFNSNISSNYQISPHPAFISGPWKVFDGKKKNTGNAASVFIFEKKTLDNRSGNLGSRSGGTALKKAHEEVVDRLRREASSLARLRHPSILQILEPVEDTRNGGLMFATEPVTASLAGLLQEKDDQERANGVGGRPSRFMVEDADGTRRRRHIEVDELEIQKGLLQVGKGLEFLHESAGLVHGNLNPEAVFINIKSDWKISGLGFASPAESGSKSSLPPLALSEVLYYDPRLPRSVQLDMDYTSPDFAIDSNVSPAADLFSLGLIIVALYNSPHMSPVQANNNISTYKKLLNSSSTIPSQSNRYLSSQPIPKDLASQVLPRLIARRPAHRLNAREFQQSQYFDNVLISTIRFLESFPEKTPSEKSQFMRGLGRVLPDFPSSVLERKVLVALLEESKDKELLPLLLQNVFKIIKRLPSSRRVIPEKVLPKLKEIFMSSPASKSTTQERDNSKDAGLMVVLENMSLIAENCPGGEFKEDVLPLVHLGLESPTHSLVDASMRCLPMMLPILDFSTVKDDIFPPIAAVFSRTSSLTIKVRGLEAFVILCGGSASGSTDSGDDLSGIINEPRPTKSNASSILDKFTVQEKIVPLLKAMKTKEPAVMMAALNVFRQIGQQVDTEFLALEVLPIMWSFSLGPLLDVQQFTSFMDLMKSLSSKVEREHTRKLQSLASTSEAGKSRSGTSTPLGMLGATHGGDGVENTKSDFERLVLGKEQPTKNGDDSWGDWNTSAAPPKAPAQPSNSPSFSWSSTTNAGLSAGSRSSVAGRPGYASRSVTPDTSLSAFPSLAPTNPPHSASATSFPALQPTSPLSWGTARPTSSGTLQPSLSSLQPTNHTSNMRTASLNQLSQTTQPNTSFSAFTILPPPSANSSLTQPKQPSLSAFNQPSSTPSQQWQPQSGSSFTTTPSTWNAGQQQKQGLDKYESLL</sequence>
<accession>A0A2B7Z0I2</accession>
<organism evidence="3 4">
    <name type="scientific">Polytolypa hystricis (strain UAMH7299)</name>
    <dbReference type="NCBI Taxonomy" id="1447883"/>
    <lineage>
        <taxon>Eukaryota</taxon>
        <taxon>Fungi</taxon>
        <taxon>Dikarya</taxon>
        <taxon>Ascomycota</taxon>
        <taxon>Pezizomycotina</taxon>
        <taxon>Eurotiomycetes</taxon>
        <taxon>Eurotiomycetidae</taxon>
        <taxon>Onygenales</taxon>
        <taxon>Onygenales incertae sedis</taxon>
        <taxon>Polytolypa</taxon>
    </lineage>
</organism>
<dbReference type="PROSITE" id="PS50011">
    <property type="entry name" value="PROTEIN_KINASE_DOM"/>
    <property type="match status" value="1"/>
</dbReference>
<evidence type="ECO:0000313" key="4">
    <source>
        <dbReference type="Proteomes" id="UP000224634"/>
    </source>
</evidence>
<dbReference type="Gene3D" id="1.10.510.10">
    <property type="entry name" value="Transferase(Phosphotransferase) domain 1"/>
    <property type="match status" value="1"/>
</dbReference>
<proteinExistence type="predicted"/>
<feature type="compositionally biased region" description="Polar residues" evidence="1">
    <location>
        <begin position="776"/>
        <end position="786"/>
    </location>
</feature>
<dbReference type="EMBL" id="PDNA01000010">
    <property type="protein sequence ID" value="PGH27105.1"/>
    <property type="molecule type" value="Genomic_DNA"/>
</dbReference>
<keyword evidence="4" id="KW-1185">Reference proteome</keyword>
<comment type="caution">
    <text evidence="3">The sequence shown here is derived from an EMBL/GenBank/DDBJ whole genome shotgun (WGS) entry which is preliminary data.</text>
</comment>
<reference evidence="3 4" key="1">
    <citation type="submission" date="2017-10" db="EMBL/GenBank/DDBJ databases">
        <title>Comparative genomics in systemic dimorphic fungi from Ajellomycetaceae.</title>
        <authorList>
            <person name="Munoz J.F."/>
            <person name="Mcewen J.G."/>
            <person name="Clay O.K."/>
            <person name="Cuomo C.A."/>
        </authorList>
    </citation>
    <scope>NUCLEOTIDE SEQUENCE [LARGE SCALE GENOMIC DNA]</scope>
    <source>
        <strain evidence="3 4">UAMH7299</strain>
    </source>
</reference>
<name>A0A2B7Z0I2_POLH7</name>
<evidence type="ECO:0000259" key="2">
    <source>
        <dbReference type="PROSITE" id="PS50011"/>
    </source>
</evidence>
<dbReference type="PANTHER" id="PTHR12984">
    <property type="entry name" value="SCY1-RELATED S/T PROTEIN KINASE-LIKE"/>
    <property type="match status" value="1"/>
</dbReference>
<dbReference type="InterPro" id="IPR011989">
    <property type="entry name" value="ARM-like"/>
</dbReference>
<dbReference type="PANTHER" id="PTHR12984:SF6">
    <property type="entry name" value="SCY1-LIKE PROTEIN 2"/>
    <property type="match status" value="1"/>
</dbReference>
<gene>
    <name evidence="3" type="ORF">AJ80_01292</name>
</gene>
<feature type="compositionally biased region" description="Polar residues" evidence="1">
    <location>
        <begin position="905"/>
        <end position="920"/>
    </location>
</feature>
<dbReference type="Proteomes" id="UP000224634">
    <property type="component" value="Unassembled WGS sequence"/>
</dbReference>
<dbReference type="Gene3D" id="3.30.200.20">
    <property type="entry name" value="Phosphorylase Kinase, domain 1"/>
    <property type="match status" value="1"/>
</dbReference>
<keyword evidence="3" id="KW-0418">Kinase</keyword>
<feature type="compositionally biased region" description="Polar residues" evidence="1">
    <location>
        <begin position="796"/>
        <end position="840"/>
    </location>
</feature>
<dbReference type="AlphaFoldDB" id="A0A2B7Z0I2"/>
<dbReference type="InterPro" id="IPR011009">
    <property type="entry name" value="Kinase-like_dom_sf"/>
</dbReference>
<feature type="region of interest" description="Disordered" evidence="1">
    <location>
        <begin position="667"/>
        <end position="840"/>
    </location>
</feature>
<evidence type="ECO:0000313" key="3">
    <source>
        <dbReference type="EMBL" id="PGH27105.1"/>
    </source>
</evidence>
<feature type="region of interest" description="Disordered" evidence="1">
    <location>
        <begin position="859"/>
        <end position="929"/>
    </location>
</feature>
<dbReference type="GO" id="GO:0005524">
    <property type="term" value="F:ATP binding"/>
    <property type="evidence" value="ECO:0007669"/>
    <property type="project" value="InterPro"/>
</dbReference>
<dbReference type="SUPFAM" id="SSF56112">
    <property type="entry name" value="Protein kinase-like (PK-like)"/>
    <property type="match status" value="1"/>
</dbReference>